<proteinExistence type="predicted"/>
<dbReference type="EMBL" id="JAVTLL010000045">
    <property type="protein sequence ID" value="MDT7847209.1"/>
    <property type="molecule type" value="Genomic_DNA"/>
</dbReference>
<evidence type="ECO:0000313" key="2">
    <source>
        <dbReference type="Proteomes" id="UP001257948"/>
    </source>
</evidence>
<dbReference type="Proteomes" id="UP001257948">
    <property type="component" value="Unassembled WGS sequence"/>
</dbReference>
<organism evidence="1 2">
    <name type="scientific">Streptomyces justiciae</name>
    <dbReference type="NCBI Taxonomy" id="2780140"/>
    <lineage>
        <taxon>Bacteria</taxon>
        <taxon>Bacillati</taxon>
        <taxon>Actinomycetota</taxon>
        <taxon>Actinomycetes</taxon>
        <taxon>Kitasatosporales</taxon>
        <taxon>Streptomycetaceae</taxon>
        <taxon>Streptomyces</taxon>
    </lineage>
</organism>
<dbReference type="RefSeq" id="WP_314207402.1">
    <property type="nucleotide sequence ID" value="NZ_JAVTLL010000045.1"/>
</dbReference>
<sequence length="59" mass="6226">MPAVVGNTTVVCPGCNEQITLSLRLERNDDAGSGQLVLAVDRSAVDEHLERAHPQAVDG</sequence>
<evidence type="ECO:0008006" key="3">
    <source>
        <dbReference type="Google" id="ProtNLM"/>
    </source>
</evidence>
<comment type="caution">
    <text evidence="1">The sequence shown here is derived from an EMBL/GenBank/DDBJ whole genome shotgun (WGS) entry which is preliminary data.</text>
</comment>
<reference evidence="2" key="1">
    <citation type="submission" date="2023-07" db="EMBL/GenBank/DDBJ databases">
        <title>Draft genome sequence of the endophytic actinobacterium Streptomyces justiciae WPN32, a potential antibiotic producer.</title>
        <authorList>
            <person name="Yasawong M."/>
            <person name="Pana W."/>
            <person name="Ganta P."/>
            <person name="Santapan N."/>
            <person name="Songngamsuk T."/>
            <person name="Phatcharaharikarn M."/>
            <person name="Kerdtoob S."/>
            <person name="Nantapong N."/>
        </authorList>
    </citation>
    <scope>NUCLEOTIDE SEQUENCE [LARGE SCALE GENOMIC DNA]</scope>
    <source>
        <strain evidence="2">WPN32</strain>
    </source>
</reference>
<accession>A0ABU3M6T0</accession>
<protein>
    <recommendedName>
        <fullName evidence="3">Small CPxCG-related zinc finger protein</fullName>
    </recommendedName>
</protein>
<evidence type="ECO:0000313" key="1">
    <source>
        <dbReference type="EMBL" id="MDT7847209.1"/>
    </source>
</evidence>
<gene>
    <name evidence="1" type="ORF">RQC66_41455</name>
</gene>
<name>A0ABU3M6T0_9ACTN</name>
<keyword evidence="2" id="KW-1185">Reference proteome</keyword>